<gene>
    <name evidence="1" type="ORF">GGR46_004330</name>
</gene>
<evidence type="ECO:0008006" key="3">
    <source>
        <dbReference type="Google" id="ProtNLM"/>
    </source>
</evidence>
<evidence type="ECO:0000313" key="1">
    <source>
        <dbReference type="EMBL" id="MBB4100758.1"/>
    </source>
</evidence>
<sequence>MEPPAFDRTALHSKAAASFEELALALLDRFEPRPRQERAEPFTTRHTMETIHAISSPPVAAYVDFANKLTGWWYYRDGTDYALTGDNYRALRELVERIRRKSPFTNGFSDHFLEEAVTTWCAAKHKCEDAGPFVAFLLDHCAEAWSTHDFLLPLVGVEVEHDFTLGAVRVRTIPPELFERAAAEARARRPDDPDAGKSADALGETAANLAAVAVRVTGEPRFADSQAREIADDIAGVLRFMSPGAISSTVPSLVQPWGIKTVPQTLVMKLDGERLAGYSRQWLHGGLAMWKLGAPEIERLTATNFASLAIFFDGTALNDYAAHVRPAFFAFARAIGQFEPVDRLVGAITALECLLLRDQNEPLQQMVGERLAFLTASGREDRQRTVADYKAAYGLRSRAVHHLRGMDNEQVADRLFRHAFLAFVRAIEGLSVLTTHVQFLDGLDRIKFGGRYRDNDDDRPATEPAGRP</sequence>
<dbReference type="EMBL" id="JACIEH010000003">
    <property type="protein sequence ID" value="MBB4100758.1"/>
    <property type="molecule type" value="Genomic_DNA"/>
</dbReference>
<dbReference type="Proteomes" id="UP000557392">
    <property type="component" value="Unassembled WGS sequence"/>
</dbReference>
<organism evidence="1 2">
    <name type="scientific">Sphingomonas kyeonggiensis</name>
    <dbReference type="NCBI Taxonomy" id="1268553"/>
    <lineage>
        <taxon>Bacteria</taxon>
        <taxon>Pseudomonadati</taxon>
        <taxon>Pseudomonadota</taxon>
        <taxon>Alphaproteobacteria</taxon>
        <taxon>Sphingomonadales</taxon>
        <taxon>Sphingomonadaceae</taxon>
        <taxon>Sphingomonas</taxon>
    </lineage>
</organism>
<keyword evidence="2" id="KW-1185">Reference proteome</keyword>
<dbReference type="AlphaFoldDB" id="A0A7W6JWE4"/>
<name>A0A7W6JWE4_9SPHN</name>
<evidence type="ECO:0000313" key="2">
    <source>
        <dbReference type="Proteomes" id="UP000557392"/>
    </source>
</evidence>
<proteinExistence type="predicted"/>
<protein>
    <recommendedName>
        <fullName evidence="3">Apea-like HEPN domain-containing protein</fullName>
    </recommendedName>
</protein>
<reference evidence="1 2" key="1">
    <citation type="submission" date="2020-08" db="EMBL/GenBank/DDBJ databases">
        <title>Genomic Encyclopedia of Type Strains, Phase IV (KMG-IV): sequencing the most valuable type-strain genomes for metagenomic binning, comparative biology and taxonomic classification.</title>
        <authorList>
            <person name="Goeker M."/>
        </authorList>
    </citation>
    <scope>NUCLEOTIDE SEQUENCE [LARGE SCALE GENOMIC DNA]</scope>
    <source>
        <strain evidence="1 2">DSM 101806</strain>
    </source>
</reference>
<comment type="caution">
    <text evidence="1">The sequence shown here is derived from an EMBL/GenBank/DDBJ whole genome shotgun (WGS) entry which is preliminary data.</text>
</comment>
<dbReference type="RefSeq" id="WP_184000033.1">
    <property type="nucleotide sequence ID" value="NZ_JACIEH010000003.1"/>
</dbReference>
<accession>A0A7W6JWE4</accession>